<organism evidence="1 2">
    <name type="scientific">Ilex paraguariensis</name>
    <name type="common">yerba mate</name>
    <dbReference type="NCBI Taxonomy" id="185542"/>
    <lineage>
        <taxon>Eukaryota</taxon>
        <taxon>Viridiplantae</taxon>
        <taxon>Streptophyta</taxon>
        <taxon>Embryophyta</taxon>
        <taxon>Tracheophyta</taxon>
        <taxon>Spermatophyta</taxon>
        <taxon>Magnoliopsida</taxon>
        <taxon>eudicotyledons</taxon>
        <taxon>Gunneridae</taxon>
        <taxon>Pentapetalae</taxon>
        <taxon>asterids</taxon>
        <taxon>campanulids</taxon>
        <taxon>Aquifoliales</taxon>
        <taxon>Aquifoliaceae</taxon>
        <taxon>Ilex</taxon>
    </lineage>
</organism>
<proteinExistence type="predicted"/>
<comment type="caution">
    <text evidence="1">The sequence shown here is derived from an EMBL/GenBank/DDBJ whole genome shotgun (WGS) entry which is preliminary data.</text>
</comment>
<protein>
    <submittedName>
        <fullName evidence="1">Uncharacterized protein</fullName>
    </submittedName>
</protein>
<accession>A0ABC8UK91</accession>
<evidence type="ECO:0000313" key="2">
    <source>
        <dbReference type="Proteomes" id="UP001642360"/>
    </source>
</evidence>
<sequence>YSNQFSNHPEVRSGLKEVIKRLEPDLNKQARAMNEIKLYTDKHGEFGNALTRKAVHASLP</sequence>
<name>A0ABC8UK91_9AQUA</name>
<evidence type="ECO:0000313" key="1">
    <source>
        <dbReference type="EMBL" id="CAK9181471.1"/>
    </source>
</evidence>
<feature type="non-terminal residue" evidence="1">
    <location>
        <position position="1"/>
    </location>
</feature>
<dbReference type="AlphaFoldDB" id="A0ABC8UK91"/>
<dbReference type="EMBL" id="CAUOFW020008057">
    <property type="protein sequence ID" value="CAK9181471.1"/>
    <property type="molecule type" value="Genomic_DNA"/>
</dbReference>
<dbReference type="Proteomes" id="UP001642360">
    <property type="component" value="Unassembled WGS sequence"/>
</dbReference>
<feature type="non-terminal residue" evidence="1">
    <location>
        <position position="60"/>
    </location>
</feature>
<gene>
    <name evidence="1" type="ORF">ILEXP_LOCUS51543</name>
</gene>
<reference evidence="1 2" key="1">
    <citation type="submission" date="2024-02" db="EMBL/GenBank/DDBJ databases">
        <authorList>
            <person name="Vignale AGUSTIN F."/>
            <person name="Sosa J E."/>
            <person name="Modenutti C."/>
        </authorList>
    </citation>
    <scope>NUCLEOTIDE SEQUENCE [LARGE SCALE GENOMIC DNA]</scope>
</reference>
<keyword evidence="2" id="KW-1185">Reference proteome</keyword>